<reference evidence="2" key="1">
    <citation type="submission" date="2022-11" db="UniProtKB">
        <authorList>
            <consortium name="WormBaseParasite"/>
        </authorList>
    </citation>
    <scope>IDENTIFICATION</scope>
</reference>
<organism evidence="1 2">
    <name type="scientific">Ditylenchus dipsaci</name>
    <dbReference type="NCBI Taxonomy" id="166011"/>
    <lineage>
        <taxon>Eukaryota</taxon>
        <taxon>Metazoa</taxon>
        <taxon>Ecdysozoa</taxon>
        <taxon>Nematoda</taxon>
        <taxon>Chromadorea</taxon>
        <taxon>Rhabditida</taxon>
        <taxon>Tylenchina</taxon>
        <taxon>Tylenchomorpha</taxon>
        <taxon>Sphaerularioidea</taxon>
        <taxon>Anguinidae</taxon>
        <taxon>Anguininae</taxon>
        <taxon>Ditylenchus</taxon>
    </lineage>
</organism>
<dbReference type="AlphaFoldDB" id="A0A915CQW6"/>
<dbReference type="Pfam" id="PF05380">
    <property type="entry name" value="Peptidase_A17"/>
    <property type="match status" value="1"/>
</dbReference>
<dbReference type="Proteomes" id="UP000887574">
    <property type="component" value="Unplaced"/>
</dbReference>
<proteinExistence type="predicted"/>
<sequence length="187" mass="21411">MAYGGCIYLRAVSENRITSSLMFAKGKVVPVGEKNKAKFTTPRLELHAITLTARLTKYIEGLLQEPITKIQLWTDAECVKKWLCSAELLDRFVQNRVESTLLTMYLQQTSIGCLVFPLLSAETNNINVKQEWECFEKSKQVTVYVLRFVRKTRKKSHESKLFEQLSKIQSLAWLTAAEVHLAELVLV</sequence>
<protein>
    <submittedName>
        <fullName evidence="2">Uncharacterized protein</fullName>
    </submittedName>
</protein>
<evidence type="ECO:0000313" key="2">
    <source>
        <dbReference type="WBParaSite" id="jg11550"/>
    </source>
</evidence>
<evidence type="ECO:0000313" key="1">
    <source>
        <dbReference type="Proteomes" id="UP000887574"/>
    </source>
</evidence>
<accession>A0A915CQW6</accession>
<dbReference type="WBParaSite" id="jg11550">
    <property type="protein sequence ID" value="jg11550"/>
    <property type="gene ID" value="jg11550"/>
</dbReference>
<keyword evidence="1" id="KW-1185">Reference proteome</keyword>
<dbReference type="InterPro" id="IPR008042">
    <property type="entry name" value="Retrotrans_Pao"/>
</dbReference>
<name>A0A915CQW6_9BILA</name>